<accession>A0A1M6L422</accession>
<feature type="domain" description="Flagellar protein FlgJ N-terminal" evidence="1">
    <location>
        <begin position="61"/>
        <end position="108"/>
    </location>
</feature>
<protein>
    <submittedName>
        <fullName evidence="2">Flagellar protein FlgJ</fullName>
    </submittedName>
</protein>
<dbReference type="Proteomes" id="UP000184465">
    <property type="component" value="Unassembled WGS sequence"/>
</dbReference>
<dbReference type="OrthoDB" id="9796740at2"/>
<organism evidence="2 3">
    <name type="scientific">Paramaledivibacter caminithermalis (strain DSM 15212 / CIP 107654 / DViRD3)</name>
    <name type="common">Clostridium caminithermale</name>
    <dbReference type="NCBI Taxonomy" id="1121301"/>
    <lineage>
        <taxon>Bacteria</taxon>
        <taxon>Bacillati</taxon>
        <taxon>Bacillota</taxon>
        <taxon>Clostridia</taxon>
        <taxon>Peptostreptococcales</taxon>
        <taxon>Caminicellaceae</taxon>
        <taxon>Paramaledivibacter</taxon>
    </lineage>
</organism>
<keyword evidence="2" id="KW-0966">Cell projection</keyword>
<dbReference type="AlphaFoldDB" id="A0A1M6L422"/>
<proteinExistence type="predicted"/>
<evidence type="ECO:0000259" key="1">
    <source>
        <dbReference type="Pfam" id="PF10135"/>
    </source>
</evidence>
<reference evidence="2 3" key="1">
    <citation type="submission" date="2016-11" db="EMBL/GenBank/DDBJ databases">
        <authorList>
            <person name="Jaros S."/>
            <person name="Januszkiewicz K."/>
            <person name="Wedrychowicz H."/>
        </authorList>
    </citation>
    <scope>NUCLEOTIDE SEQUENCE [LARGE SCALE GENOMIC DNA]</scope>
    <source>
        <strain evidence="2 3">DSM 15212</strain>
    </source>
</reference>
<evidence type="ECO:0000313" key="2">
    <source>
        <dbReference type="EMBL" id="SHJ65995.1"/>
    </source>
</evidence>
<gene>
    <name evidence="2" type="ORF">SAMN02745912_00642</name>
</gene>
<dbReference type="RefSeq" id="WP_084111634.1">
    <property type="nucleotide sequence ID" value="NZ_FRAG01000005.1"/>
</dbReference>
<dbReference type="STRING" id="1121301.SAMN02745912_00642"/>
<evidence type="ECO:0000313" key="3">
    <source>
        <dbReference type="Proteomes" id="UP000184465"/>
    </source>
</evidence>
<keyword evidence="3" id="KW-1185">Reference proteome</keyword>
<sequence length="120" mass="13620">MKITNNMLTNNMNHVKTKRIQDDTEAFKQILENAKNSGDNEKLSSACKQFESIYIKILMENMRKTVIDGGLVEKSHARETFEGMLDEEIAKEVSKGQGIGLAQIMYEQLSKNFGDEEDNS</sequence>
<keyword evidence="2" id="KW-0282">Flagellum</keyword>
<dbReference type="InterPro" id="IPR019301">
    <property type="entry name" value="Flagellar_prot_FlgJ_N"/>
</dbReference>
<keyword evidence="2" id="KW-0969">Cilium</keyword>
<name>A0A1M6L422_PARC5</name>
<dbReference type="Pfam" id="PF10135">
    <property type="entry name" value="Rod-binding"/>
    <property type="match status" value="1"/>
</dbReference>
<dbReference type="EMBL" id="FRAG01000005">
    <property type="protein sequence ID" value="SHJ65995.1"/>
    <property type="molecule type" value="Genomic_DNA"/>
</dbReference>